<keyword evidence="5" id="KW-1185">Reference proteome</keyword>
<dbReference type="AlphaFoldDB" id="A0AAV4ZTU8"/>
<proteinExistence type="predicted"/>
<accession>A0AAV4ZTU8</accession>
<protein>
    <recommendedName>
        <fullName evidence="6">Major royal jelly protein</fullName>
    </recommendedName>
</protein>
<evidence type="ECO:0000256" key="2">
    <source>
        <dbReference type="ARBA" id="ARBA00022525"/>
    </source>
</evidence>
<keyword evidence="2" id="KW-0964">Secreted</keyword>
<feature type="chain" id="PRO_5043775146" description="Major royal jelly protein" evidence="3">
    <location>
        <begin position="20"/>
        <end position="401"/>
    </location>
</feature>
<evidence type="ECO:0000313" key="5">
    <source>
        <dbReference type="Proteomes" id="UP001055247"/>
    </source>
</evidence>
<dbReference type="Proteomes" id="UP001055247">
    <property type="component" value="Unassembled WGS sequence"/>
</dbReference>
<feature type="signal peptide" evidence="3">
    <location>
        <begin position="1"/>
        <end position="19"/>
    </location>
</feature>
<dbReference type="Gene3D" id="2.120.10.30">
    <property type="entry name" value="TolB, C-terminal domain"/>
    <property type="match status" value="1"/>
</dbReference>
<organism evidence="4 5">
    <name type="scientific">Methylobacterium hispanicum</name>
    <dbReference type="NCBI Taxonomy" id="270350"/>
    <lineage>
        <taxon>Bacteria</taxon>
        <taxon>Pseudomonadati</taxon>
        <taxon>Pseudomonadota</taxon>
        <taxon>Alphaproteobacteria</taxon>
        <taxon>Hyphomicrobiales</taxon>
        <taxon>Methylobacteriaceae</taxon>
        <taxon>Methylobacterium</taxon>
    </lineage>
</organism>
<evidence type="ECO:0000313" key="4">
    <source>
        <dbReference type="EMBL" id="GJD91420.1"/>
    </source>
</evidence>
<dbReference type="PANTHER" id="PTHR10009:SF18">
    <property type="entry name" value="PROTEIN YELLOW-LIKE PROTEIN"/>
    <property type="match status" value="1"/>
</dbReference>
<dbReference type="PANTHER" id="PTHR10009">
    <property type="entry name" value="PROTEIN YELLOW-RELATED"/>
    <property type="match status" value="1"/>
</dbReference>
<dbReference type="Pfam" id="PF03022">
    <property type="entry name" value="MRJP"/>
    <property type="match status" value="1"/>
</dbReference>
<evidence type="ECO:0000256" key="1">
    <source>
        <dbReference type="ARBA" id="ARBA00004613"/>
    </source>
</evidence>
<evidence type="ECO:0000256" key="3">
    <source>
        <dbReference type="SAM" id="SignalP"/>
    </source>
</evidence>
<dbReference type="RefSeq" id="WP_066919233.1">
    <property type="nucleotide sequence ID" value="NZ_BPQO01000027.1"/>
</dbReference>
<reference evidence="4" key="1">
    <citation type="journal article" date="2016" name="Front. Microbiol.">
        <title>Genome Sequence of the Piezophilic, Mesophilic Sulfate-Reducing Bacterium Desulfovibrio indicus J2T.</title>
        <authorList>
            <person name="Cao J."/>
            <person name="Maignien L."/>
            <person name="Shao Z."/>
            <person name="Alain K."/>
            <person name="Jebbar M."/>
        </authorList>
    </citation>
    <scope>NUCLEOTIDE SEQUENCE</scope>
    <source>
        <strain evidence="4">DSM 16372</strain>
    </source>
</reference>
<evidence type="ECO:0008006" key="6">
    <source>
        <dbReference type="Google" id="ProtNLM"/>
    </source>
</evidence>
<reference evidence="4" key="2">
    <citation type="submission" date="2021-08" db="EMBL/GenBank/DDBJ databases">
        <authorList>
            <person name="Tani A."/>
            <person name="Ola A."/>
            <person name="Ogura Y."/>
            <person name="Katsura K."/>
            <person name="Hayashi T."/>
        </authorList>
    </citation>
    <scope>NUCLEOTIDE SEQUENCE</scope>
    <source>
        <strain evidence="4">DSM 16372</strain>
    </source>
</reference>
<name>A0AAV4ZTU8_9HYPH</name>
<dbReference type="EMBL" id="BPQO01000027">
    <property type="protein sequence ID" value="GJD91420.1"/>
    <property type="molecule type" value="Genomic_DNA"/>
</dbReference>
<keyword evidence="3" id="KW-0732">Signal</keyword>
<dbReference type="SUPFAM" id="SSF101898">
    <property type="entry name" value="NHL repeat"/>
    <property type="match status" value="1"/>
</dbReference>
<dbReference type="GO" id="GO:0005576">
    <property type="term" value="C:extracellular region"/>
    <property type="evidence" value="ECO:0007669"/>
    <property type="project" value="UniProtKB-SubCell"/>
</dbReference>
<dbReference type="InterPro" id="IPR011042">
    <property type="entry name" value="6-blade_b-propeller_TolB-like"/>
</dbReference>
<gene>
    <name evidence="4" type="ORF">BHAOGJBA_4968</name>
</gene>
<comment type="subcellular location">
    <subcellularLocation>
        <location evidence="1">Secreted</location>
    </subcellularLocation>
</comment>
<dbReference type="InterPro" id="IPR017996">
    <property type="entry name" value="MRJP/yellow-related"/>
</dbReference>
<comment type="caution">
    <text evidence="4">The sequence shown here is derived from an EMBL/GenBank/DDBJ whole genome shotgun (WGS) entry which is preliminary data.</text>
</comment>
<sequence>MKFPASARIGLATASMASAATLALPAAAQNMAPGAGNLTQVASFEHQVTGITVSRDGRIFVNFPRWSEDAPVSVAELKGGKPIAYPNDDWNSWRNARKDEIDPKTHFVCVQSVVADAQDRLWVVDAAAPAMAHVVKDGAKLVGINLNTNQVVKTIPFDTGTVLQASYINDVRISPDGKTAYLTDSGAEGALIIVDLDSGSAKRVLSGHSSTMPDKSVTVQYDGKPLRRPDGRGVEFSADGIALSPDGKTLYWQAIKGKTLYSLPTDALTGWATASFVPEMLSDRTLSGKIATVGENGPADGLLISRKDGRMYVTSPQDNAVKVRDLSKANSGLTTLVQDDRLRWPDTFSEGPDGTIYVTTSHIQDSADYKPGAPISLPTELWAIKPTQGEVSGSTGSATSR</sequence>